<comment type="caution">
    <text evidence="1">The sequence shown here is derived from an EMBL/GenBank/DDBJ whole genome shotgun (WGS) entry which is preliminary data.</text>
</comment>
<accession>A0AA36N0D1</accession>
<evidence type="ECO:0000313" key="1">
    <source>
        <dbReference type="EMBL" id="CAJ1387397.1"/>
    </source>
</evidence>
<dbReference type="AlphaFoldDB" id="A0AA36N0D1"/>
<keyword evidence="2" id="KW-1185">Reference proteome</keyword>
<dbReference type="Proteomes" id="UP001178507">
    <property type="component" value="Unassembled WGS sequence"/>
</dbReference>
<evidence type="ECO:0000313" key="2">
    <source>
        <dbReference type="Proteomes" id="UP001178507"/>
    </source>
</evidence>
<sequence>MLPGEVLLQFEHLRSPGWSAVAQTLYDEAPKKLHEATVAHLVAIKLQMPLAWAGVWRLRAKEMEDLSEASHQCLRALSFATGSGPPIAALTDAAGAVTLGVRVGADHAAADCHIVEAADIGKHLPWVGVQSVQPNGRLSRDPRSER</sequence>
<name>A0AA36N0D1_9DINO</name>
<dbReference type="EMBL" id="CAUJNA010001513">
    <property type="protein sequence ID" value="CAJ1387397.1"/>
    <property type="molecule type" value="Genomic_DNA"/>
</dbReference>
<reference evidence="1" key="1">
    <citation type="submission" date="2023-08" db="EMBL/GenBank/DDBJ databases">
        <authorList>
            <person name="Chen Y."/>
            <person name="Shah S."/>
            <person name="Dougan E. K."/>
            <person name="Thang M."/>
            <person name="Chan C."/>
        </authorList>
    </citation>
    <scope>NUCLEOTIDE SEQUENCE</scope>
</reference>
<gene>
    <name evidence="1" type="ORF">EVOR1521_LOCUS13486</name>
</gene>
<proteinExistence type="predicted"/>
<organism evidence="1 2">
    <name type="scientific">Effrenium voratum</name>
    <dbReference type="NCBI Taxonomy" id="2562239"/>
    <lineage>
        <taxon>Eukaryota</taxon>
        <taxon>Sar</taxon>
        <taxon>Alveolata</taxon>
        <taxon>Dinophyceae</taxon>
        <taxon>Suessiales</taxon>
        <taxon>Symbiodiniaceae</taxon>
        <taxon>Effrenium</taxon>
    </lineage>
</organism>
<protein>
    <submittedName>
        <fullName evidence="1">Uncharacterized protein</fullName>
    </submittedName>
</protein>